<dbReference type="Proteomes" id="UP000198806">
    <property type="component" value="Unassembled WGS sequence"/>
</dbReference>
<dbReference type="Pfam" id="PF04151">
    <property type="entry name" value="PPC"/>
    <property type="match status" value="1"/>
</dbReference>
<evidence type="ECO:0000313" key="3">
    <source>
        <dbReference type="Proteomes" id="UP000198806"/>
    </source>
</evidence>
<evidence type="ECO:0000259" key="1">
    <source>
        <dbReference type="Pfam" id="PF04151"/>
    </source>
</evidence>
<proteinExistence type="predicted"/>
<sequence>MQKVIKGFYSMVLVFFLIIATAKGITVNASQSDGNPLVISEYNFCSYSDGDITVSDTEAVLELIDSSSIIDSQRDNMSHVTSPASVISMESATTITPDAYEPNDTIAQAYPYARTTVLSGNPFIEGYRNSNCHVEGDRDFFSISLNAGTTYDVVLKNLYNEDRHIYVWQDNGDGTWSRWKKSNAVAGQPEYYKIKPSVSGIYYIEISGGNPEALHYFFSVAQTGTVNTDLWPGGTTTPPSGFLSLGTFTRTPVSYSIGSKRIYSTSKLELKIPKNGNTDRAQGTVTFIGTSSSYTFDFANAVNEITTFNLSSIPEGTYRIEVYGYAFGTSGQATVQYRFTY</sequence>
<evidence type="ECO:0000313" key="2">
    <source>
        <dbReference type="EMBL" id="SFO21471.1"/>
    </source>
</evidence>
<dbReference type="AlphaFoldDB" id="A0A1I5FDT0"/>
<dbReference type="OrthoDB" id="291295at2"/>
<name>A0A1I5FDT0_9FIRM</name>
<gene>
    <name evidence="2" type="ORF">SAMN04489757_11347</name>
</gene>
<organism evidence="2 3">
    <name type="scientific">Anaerocolumna aminovalerica</name>
    <dbReference type="NCBI Taxonomy" id="1527"/>
    <lineage>
        <taxon>Bacteria</taxon>
        <taxon>Bacillati</taxon>
        <taxon>Bacillota</taxon>
        <taxon>Clostridia</taxon>
        <taxon>Lachnospirales</taxon>
        <taxon>Lachnospiraceae</taxon>
        <taxon>Anaerocolumna</taxon>
    </lineage>
</organism>
<dbReference type="EMBL" id="FOWD01000013">
    <property type="protein sequence ID" value="SFO21471.1"/>
    <property type="molecule type" value="Genomic_DNA"/>
</dbReference>
<protein>
    <recommendedName>
        <fullName evidence="1">Peptidase C-terminal archaeal/bacterial domain-containing protein</fullName>
    </recommendedName>
</protein>
<dbReference type="Gene3D" id="2.60.120.380">
    <property type="match status" value="1"/>
</dbReference>
<dbReference type="SUPFAM" id="SSF89260">
    <property type="entry name" value="Collagen-binding domain"/>
    <property type="match status" value="1"/>
</dbReference>
<dbReference type="InterPro" id="IPR007280">
    <property type="entry name" value="Peptidase_C_arc/bac"/>
</dbReference>
<keyword evidence="3" id="KW-1185">Reference proteome</keyword>
<dbReference type="RefSeq" id="WP_091686291.1">
    <property type="nucleotide sequence ID" value="NZ_BAABFM010000027.1"/>
</dbReference>
<feature type="domain" description="Peptidase C-terminal archaeal/bacterial" evidence="1">
    <location>
        <begin position="137"/>
        <end position="208"/>
    </location>
</feature>
<accession>A0A1I5FDT0</accession>
<reference evidence="2 3" key="1">
    <citation type="submission" date="2016-10" db="EMBL/GenBank/DDBJ databases">
        <authorList>
            <person name="de Groot N.N."/>
        </authorList>
    </citation>
    <scope>NUCLEOTIDE SEQUENCE [LARGE SCALE GENOMIC DNA]</scope>
    <source>
        <strain evidence="2 3">DSM 1283</strain>
    </source>
</reference>